<dbReference type="NCBIfam" id="TIGR01852">
    <property type="entry name" value="lipid_A_lpxA"/>
    <property type="match status" value="1"/>
</dbReference>
<dbReference type="SUPFAM" id="SSF51161">
    <property type="entry name" value="Trimeric LpxA-like enzymes"/>
    <property type="match status" value="1"/>
</dbReference>
<evidence type="ECO:0000256" key="3">
    <source>
        <dbReference type="ARBA" id="ARBA00022679"/>
    </source>
</evidence>
<keyword evidence="3 7" id="KW-0808">Transferase</keyword>
<comment type="caution">
    <text evidence="7">The sequence shown here is derived from an EMBL/GenBank/DDBJ whole genome shotgun (WGS) entry which is preliminary data.</text>
</comment>
<dbReference type="GO" id="GO:0016020">
    <property type="term" value="C:membrane"/>
    <property type="evidence" value="ECO:0007669"/>
    <property type="project" value="GOC"/>
</dbReference>
<proteinExistence type="predicted"/>
<dbReference type="EC" id="2.3.1.129" evidence="7"/>
<keyword evidence="5 7" id="KW-0012">Acyltransferase</keyword>
<gene>
    <name evidence="7" type="primary">lpxA</name>
    <name evidence="7" type="ORF">H8D96_22015</name>
</gene>
<dbReference type="GO" id="GO:0009245">
    <property type="term" value="P:lipid A biosynthetic process"/>
    <property type="evidence" value="ECO:0007669"/>
    <property type="project" value="UniProtKB-KW"/>
</dbReference>
<organism evidence="7 8">
    <name type="scientific">Candidatus Desulfatibia vada</name>
    <dbReference type="NCBI Taxonomy" id="2841696"/>
    <lineage>
        <taxon>Bacteria</taxon>
        <taxon>Pseudomonadati</taxon>
        <taxon>Thermodesulfobacteriota</taxon>
        <taxon>Desulfobacteria</taxon>
        <taxon>Desulfobacterales</taxon>
        <taxon>Desulfobacterales incertae sedis</taxon>
        <taxon>Candidatus Desulfatibia</taxon>
    </lineage>
</organism>
<name>A0A8J6NXS9_9BACT</name>
<sequence>MEIHPTAEIASTAKIGKDVKIGAYAVIEDHVEIGDNCLIDSHAFIRSYVKMGSNNVVHPYAVIGGLPQDITFDINLETYAVIGDDNVFRESCTIHRATREGESTRIGSNCYFMTCIHVGHDCVIGNGCIFASYTGLGGFVEVDDKVFFGAGAMVHQFVRIGSLAMLAGGTLIRKDVLPFSLVAGTPVRHYRLNLIGLRREGIKGERLKPISKAFLSLRKSRDLAALELPQTPEIDYLQQWISAPSKRGIYGFVSDKRKEEE</sequence>
<dbReference type="EMBL" id="JACNIG010000465">
    <property type="protein sequence ID" value="MBC8434593.1"/>
    <property type="molecule type" value="Genomic_DNA"/>
</dbReference>
<reference evidence="7 8" key="1">
    <citation type="submission" date="2020-08" db="EMBL/GenBank/DDBJ databases">
        <title>Bridging the membrane lipid divide: bacteria of the FCB group superphylum have the potential to synthesize archaeal ether lipids.</title>
        <authorList>
            <person name="Villanueva L."/>
            <person name="Von Meijenfeldt F.A.B."/>
            <person name="Westbye A.B."/>
            <person name="Yadav S."/>
            <person name="Hopmans E.C."/>
            <person name="Dutilh B.E."/>
            <person name="Sinninghe Damste J.S."/>
        </authorList>
    </citation>
    <scope>NUCLEOTIDE SEQUENCE [LARGE SCALE GENOMIC DNA]</scope>
    <source>
        <strain evidence="7">NIOZ-UU17</strain>
    </source>
</reference>
<dbReference type="InterPro" id="IPR010137">
    <property type="entry name" value="Lipid_A_LpxA"/>
</dbReference>
<dbReference type="GO" id="GO:0008780">
    <property type="term" value="F:acyl-[acyl-carrier-protein]-UDP-N-acetylglucosamine O-acyltransferase activity"/>
    <property type="evidence" value="ECO:0007669"/>
    <property type="project" value="UniProtKB-EC"/>
</dbReference>
<dbReference type="InterPro" id="IPR029098">
    <property type="entry name" value="Acetyltransf_C"/>
</dbReference>
<feature type="domain" description="UDP N-acetylglucosamine O-acyltransferase C-terminal" evidence="6">
    <location>
        <begin position="175"/>
        <end position="249"/>
    </location>
</feature>
<dbReference type="PIRSF" id="PIRSF000456">
    <property type="entry name" value="UDP-GlcNAc_acltr"/>
    <property type="match status" value="1"/>
</dbReference>
<dbReference type="Gene3D" id="2.160.10.10">
    <property type="entry name" value="Hexapeptide repeat proteins"/>
    <property type="match status" value="1"/>
</dbReference>
<dbReference type="InterPro" id="IPR011004">
    <property type="entry name" value="Trimer_LpxA-like_sf"/>
</dbReference>
<dbReference type="Pfam" id="PF00132">
    <property type="entry name" value="Hexapep"/>
    <property type="match status" value="2"/>
</dbReference>
<evidence type="ECO:0000256" key="2">
    <source>
        <dbReference type="ARBA" id="ARBA00022556"/>
    </source>
</evidence>
<dbReference type="PANTHER" id="PTHR43480:SF1">
    <property type="entry name" value="ACYL-[ACYL-CARRIER-PROTEIN]--UDP-N-ACETYLGLUCOSAMINE O-ACYLTRANSFERASE, MITOCHONDRIAL-RELATED"/>
    <property type="match status" value="1"/>
</dbReference>
<evidence type="ECO:0000313" key="7">
    <source>
        <dbReference type="EMBL" id="MBC8434593.1"/>
    </source>
</evidence>
<dbReference type="InterPro" id="IPR001451">
    <property type="entry name" value="Hexapep"/>
</dbReference>
<accession>A0A8J6NXS9</accession>
<dbReference type="Proteomes" id="UP000605201">
    <property type="component" value="Unassembled WGS sequence"/>
</dbReference>
<keyword evidence="4" id="KW-0443">Lipid metabolism</keyword>
<protein>
    <submittedName>
        <fullName evidence="7">Acyl-ACP--UDP-N-acetylglucosamine O-acyltransferase</fullName>
        <ecNumber evidence="7">2.3.1.129</ecNumber>
    </submittedName>
</protein>
<evidence type="ECO:0000313" key="8">
    <source>
        <dbReference type="Proteomes" id="UP000605201"/>
    </source>
</evidence>
<keyword evidence="1" id="KW-0444">Lipid biosynthesis</keyword>
<dbReference type="Pfam" id="PF13720">
    <property type="entry name" value="Acetyltransf_11"/>
    <property type="match status" value="1"/>
</dbReference>
<dbReference type="NCBIfam" id="NF003657">
    <property type="entry name" value="PRK05289.1"/>
    <property type="match status" value="1"/>
</dbReference>
<evidence type="ECO:0000259" key="6">
    <source>
        <dbReference type="Pfam" id="PF13720"/>
    </source>
</evidence>
<evidence type="ECO:0000256" key="1">
    <source>
        <dbReference type="ARBA" id="ARBA00022516"/>
    </source>
</evidence>
<evidence type="ECO:0000256" key="4">
    <source>
        <dbReference type="ARBA" id="ARBA00023098"/>
    </source>
</evidence>
<evidence type="ECO:0000256" key="5">
    <source>
        <dbReference type="ARBA" id="ARBA00023315"/>
    </source>
</evidence>
<dbReference type="PANTHER" id="PTHR43480">
    <property type="entry name" value="ACYL-[ACYL-CARRIER-PROTEIN]--UDP-N-ACETYLGLUCOSAMINE O-ACYLTRANSFERASE"/>
    <property type="match status" value="1"/>
</dbReference>
<dbReference type="AlphaFoldDB" id="A0A8J6NXS9"/>
<dbReference type="CDD" id="cd03351">
    <property type="entry name" value="LbH_UDP-GlcNAc_AT"/>
    <property type="match status" value="1"/>
</dbReference>
<keyword evidence="2" id="KW-0441">Lipid A biosynthesis</keyword>